<dbReference type="EMBL" id="CM007387">
    <property type="protein sequence ID" value="ONK65624.1"/>
    <property type="molecule type" value="Genomic_DNA"/>
</dbReference>
<accession>A0A5P1EIM1</accession>
<dbReference type="InterPro" id="IPR015943">
    <property type="entry name" value="WD40/YVTN_repeat-like_dom_sf"/>
</dbReference>
<feature type="domain" description="BCAS3 WD40" evidence="3">
    <location>
        <begin position="176"/>
        <end position="475"/>
    </location>
</feature>
<gene>
    <name evidence="4" type="ORF">A4U43_C07F38990</name>
</gene>
<dbReference type="OMA" id="MLLTRMI"/>
<dbReference type="OrthoDB" id="25778at2759"/>
<dbReference type="InterPro" id="IPR022175">
    <property type="entry name" value="BCAS3_dom"/>
</dbReference>
<keyword evidence="5" id="KW-1185">Reference proteome</keyword>
<protein>
    <submittedName>
        <fullName evidence="4">Uncharacterized protein</fullName>
    </submittedName>
</protein>
<reference evidence="5" key="1">
    <citation type="journal article" date="2017" name="Nat. Commun.">
        <title>The asparagus genome sheds light on the origin and evolution of a young Y chromosome.</title>
        <authorList>
            <person name="Harkess A."/>
            <person name="Zhou J."/>
            <person name="Xu C."/>
            <person name="Bowers J.E."/>
            <person name="Van der Hulst R."/>
            <person name="Ayyampalayam S."/>
            <person name="Mercati F."/>
            <person name="Riccardi P."/>
            <person name="McKain M.R."/>
            <person name="Kakrana A."/>
            <person name="Tang H."/>
            <person name="Ray J."/>
            <person name="Groenendijk J."/>
            <person name="Arikit S."/>
            <person name="Mathioni S.M."/>
            <person name="Nakano M."/>
            <person name="Shan H."/>
            <person name="Telgmann-Rauber A."/>
            <person name="Kanno A."/>
            <person name="Yue Z."/>
            <person name="Chen H."/>
            <person name="Li W."/>
            <person name="Chen Y."/>
            <person name="Xu X."/>
            <person name="Zhang Y."/>
            <person name="Luo S."/>
            <person name="Chen H."/>
            <person name="Gao J."/>
            <person name="Mao Z."/>
            <person name="Pires J.C."/>
            <person name="Luo M."/>
            <person name="Kudrna D."/>
            <person name="Wing R.A."/>
            <person name="Meyers B.C."/>
            <person name="Yi K."/>
            <person name="Kong H."/>
            <person name="Lavrijsen P."/>
            <person name="Sunseri F."/>
            <person name="Falavigna A."/>
            <person name="Ye Y."/>
            <person name="Leebens-Mack J.H."/>
            <person name="Chen G."/>
        </authorList>
    </citation>
    <scope>NUCLEOTIDE SEQUENCE [LARGE SCALE GENOMIC DNA]</scope>
    <source>
        <strain evidence="5">cv. DH0086</strain>
    </source>
</reference>
<organism evidence="4 5">
    <name type="scientific">Asparagus officinalis</name>
    <name type="common">Garden asparagus</name>
    <dbReference type="NCBI Taxonomy" id="4686"/>
    <lineage>
        <taxon>Eukaryota</taxon>
        <taxon>Viridiplantae</taxon>
        <taxon>Streptophyta</taxon>
        <taxon>Embryophyta</taxon>
        <taxon>Tracheophyta</taxon>
        <taxon>Spermatophyta</taxon>
        <taxon>Magnoliopsida</taxon>
        <taxon>Liliopsida</taxon>
        <taxon>Asparagales</taxon>
        <taxon>Asparagaceae</taxon>
        <taxon>Asparagoideae</taxon>
        <taxon>Asparagus</taxon>
    </lineage>
</organism>
<dbReference type="InterPro" id="IPR048382">
    <property type="entry name" value="BCAS3_WD40"/>
</dbReference>
<feature type="domain" description="BCAS3" evidence="2">
    <location>
        <begin position="616"/>
        <end position="758"/>
    </location>
</feature>
<dbReference type="PANTHER" id="PTHR13268">
    <property type="entry name" value="BREAST CARCINOMA AMPLIFIED SEQUENCE 3"/>
    <property type="match status" value="1"/>
</dbReference>
<dbReference type="InterPro" id="IPR001680">
    <property type="entry name" value="WD40_rpt"/>
</dbReference>
<evidence type="ECO:0000259" key="3">
    <source>
        <dbReference type="Pfam" id="PF21034"/>
    </source>
</evidence>
<dbReference type="InterPro" id="IPR036322">
    <property type="entry name" value="WD40_repeat_dom_sf"/>
</dbReference>
<evidence type="ECO:0000259" key="2">
    <source>
        <dbReference type="Pfam" id="PF12490"/>
    </source>
</evidence>
<dbReference type="Pfam" id="PF21034">
    <property type="entry name" value="BCAS3_WD40"/>
    <property type="match status" value="1"/>
</dbReference>
<sequence length="889" mass="96259">MRSEGQKPQGSGRSNNGFLRSFSSYLRSGASTVASTVKSAGVSVASSIADRDEDASRDQVLWAGFDKLECEGGVLRQILLLGYRSGFQVWDVEDADDVRLLVSRHDGPVSLLQMLKKPVGWKSSRDEFADVRPLLVVAGDLSFSGSDNNSDDGIFPCNGSAGSALELGNENLLPTLVHFYSLRTHEYVHVLKFRTAVFSVRSSPRIVAVSQAAQIHCFDAGTLEREYTTLTSPIVLGSPGSGGIGYGPLAIGPRWFAYSGNPVVVSNTSRVSPQHLTTASSLSQFPSDGSLVAHFAKESGKHLAAGIVSLGDIGYKKLSRYCSELIADDNGYLKHGSSSFKANGATNLHVSDVDNVGMVIVRDIVLKSVIVQFRAHKSPIAALCFDPSGTLLVTASISGHNINVFRIIPSPHYSSSHSDAMGTCIHLYRLQRGITNAVIQDISFSVDSQQIVISSSRGTSHLFSIPPSAGSANIQVSDTNLILGGYSPDLTSRTGAQSSVPSINSKNESLSYPCGNPVTISAMSRIRNGNGWKGTVTGAAATAAGRASALSGAIASVFHNCRGSRLYPDFNSLRVKYHLLVFSPTGSIIQYVLRQSTEEDIGIDMSGLGAVSSGLSQESDSKIMVEPLQKWDVCHKRNRRDRVDSVDVYGEHGNGESSKFLHKVVKKGTSVYPIDSGLGTKVKKNAEGNHHKYISEVELHMRSTHIPLWGKPGIYFQVMMGEDIITDNDSVMGGEIEIERVPTRTIDARSKELRPVFDYPQLPRFQPSRFSAFDYSGNGLLMHQKPGISKDGWLSRRSSCSSLDHISESSAAGEHPNTMNKNCTGTFHISAETGQEFVNNDEDSQNVKDDLEFVNNRDGLKMGPSLECVNSKENLKMENHLVDHDNDIF</sequence>
<dbReference type="Gramene" id="ONK65624">
    <property type="protein sequence ID" value="ONK65624"/>
    <property type="gene ID" value="A4U43_C07F38990"/>
</dbReference>
<evidence type="ECO:0000313" key="5">
    <source>
        <dbReference type="Proteomes" id="UP000243459"/>
    </source>
</evidence>
<dbReference type="SUPFAM" id="SSF50978">
    <property type="entry name" value="WD40 repeat-like"/>
    <property type="match status" value="1"/>
</dbReference>
<dbReference type="GO" id="GO:0006914">
    <property type="term" value="P:autophagy"/>
    <property type="evidence" value="ECO:0007669"/>
    <property type="project" value="InterPro"/>
</dbReference>
<evidence type="ECO:0000256" key="1">
    <source>
        <dbReference type="ARBA" id="ARBA00004329"/>
    </source>
</evidence>
<dbReference type="PANTHER" id="PTHR13268:SF7">
    <property type="entry name" value="AUTOPHAGY-RELATED PROTEIN 18F"/>
    <property type="match status" value="1"/>
</dbReference>
<dbReference type="Proteomes" id="UP000243459">
    <property type="component" value="Chromosome 7"/>
</dbReference>
<comment type="subcellular location">
    <subcellularLocation>
        <location evidence="1">Preautophagosomal structure</location>
    </subcellularLocation>
</comment>
<dbReference type="InterPro" id="IPR045142">
    <property type="entry name" value="BCAS3-like"/>
</dbReference>
<proteinExistence type="predicted"/>
<evidence type="ECO:0000313" key="4">
    <source>
        <dbReference type="EMBL" id="ONK65624.1"/>
    </source>
</evidence>
<dbReference type="SMART" id="SM00320">
    <property type="entry name" value="WD40"/>
    <property type="match status" value="3"/>
</dbReference>
<dbReference type="AlphaFoldDB" id="A0A5P1EIM1"/>
<name>A0A5P1EIM1_ASPOF</name>
<dbReference type="Gene3D" id="2.130.10.10">
    <property type="entry name" value="YVTN repeat-like/Quinoprotein amine dehydrogenase"/>
    <property type="match status" value="1"/>
</dbReference>
<dbReference type="Pfam" id="PF12490">
    <property type="entry name" value="BCAS3"/>
    <property type="match status" value="1"/>
</dbReference>
<dbReference type="GO" id="GO:0000407">
    <property type="term" value="C:phagophore assembly site"/>
    <property type="evidence" value="ECO:0007669"/>
    <property type="project" value="UniProtKB-SubCell"/>
</dbReference>
<dbReference type="GO" id="GO:0042594">
    <property type="term" value="P:response to starvation"/>
    <property type="evidence" value="ECO:0007669"/>
    <property type="project" value="TreeGrafter"/>
</dbReference>